<protein>
    <submittedName>
        <fullName evidence="1">Proline racemase</fullName>
    </submittedName>
</protein>
<keyword evidence="2" id="KW-1185">Reference proteome</keyword>
<gene>
    <name evidence="1" type="ORF">CTRU02_215773</name>
</gene>
<proteinExistence type="predicted"/>
<reference evidence="1 2" key="1">
    <citation type="journal article" date="2020" name="Phytopathology">
        <title>Genome Sequence Resources of Colletotrichum truncatum, C. plurivorum, C. musicola, and C. sojae: Four Species Pathogenic to Soybean (Glycine max).</title>
        <authorList>
            <person name="Rogerio F."/>
            <person name="Boufleur T.R."/>
            <person name="Ciampi-Guillardi M."/>
            <person name="Sukno S.A."/>
            <person name="Thon M.R."/>
            <person name="Massola Junior N.S."/>
            <person name="Baroncelli R."/>
        </authorList>
    </citation>
    <scope>NUCLEOTIDE SEQUENCE [LARGE SCALE GENOMIC DNA]</scope>
    <source>
        <strain evidence="1 2">CMES1059</strain>
    </source>
</reference>
<organism evidence="1 2">
    <name type="scientific">Colletotrichum truncatum</name>
    <name type="common">Anthracnose fungus</name>
    <name type="synonym">Colletotrichum capsici</name>
    <dbReference type="NCBI Taxonomy" id="5467"/>
    <lineage>
        <taxon>Eukaryota</taxon>
        <taxon>Fungi</taxon>
        <taxon>Dikarya</taxon>
        <taxon>Ascomycota</taxon>
        <taxon>Pezizomycotina</taxon>
        <taxon>Sordariomycetes</taxon>
        <taxon>Hypocreomycetidae</taxon>
        <taxon>Glomerellales</taxon>
        <taxon>Glomerellaceae</taxon>
        <taxon>Colletotrichum</taxon>
        <taxon>Colletotrichum truncatum species complex</taxon>
    </lineage>
</organism>
<accession>A0ACC3YBN6</accession>
<evidence type="ECO:0000313" key="2">
    <source>
        <dbReference type="Proteomes" id="UP000805649"/>
    </source>
</evidence>
<sequence>MKSKRTLSIVTCHAEGESGDVIIGGVPDIAASTMHEKLLKFIGKNDGLRRLIHNEPRGRQEMSTMFLTAPCDPRADIGFLISAPGDWVPMSGSNTICTATVLLETGILPMTEPQTVLKLDTAAGLITVTADCKDGSCNAVSFDNVPAFVYALDLNINLPDIGTVAVDIAYGGQWYVVIAADALGVEVTPAFGARLIELGNLIKKTVLDTVMPTHPENPAIRGINNVVITEPLTTSPTGAISVKHTVIVTPGRLDRSPCGTGSSSRLAILHARKLIKEGDEVTFKSVINTEFMGKIKSTQKIGTYDAIIPNIKGRAWITGEKKIYVDPDDPFPEGFQI</sequence>
<name>A0ACC3YBN6_COLTU</name>
<dbReference type="Proteomes" id="UP000805649">
    <property type="component" value="Unassembled WGS sequence"/>
</dbReference>
<evidence type="ECO:0000313" key="1">
    <source>
        <dbReference type="EMBL" id="KAL0929232.1"/>
    </source>
</evidence>
<dbReference type="EMBL" id="VUJX02000020">
    <property type="protein sequence ID" value="KAL0929232.1"/>
    <property type="molecule type" value="Genomic_DNA"/>
</dbReference>
<comment type="caution">
    <text evidence="1">The sequence shown here is derived from an EMBL/GenBank/DDBJ whole genome shotgun (WGS) entry which is preliminary data.</text>
</comment>